<dbReference type="InterPro" id="IPR018060">
    <property type="entry name" value="HTH_AraC"/>
</dbReference>
<dbReference type="PRINTS" id="PR00032">
    <property type="entry name" value="HTHARAC"/>
</dbReference>
<evidence type="ECO:0000256" key="3">
    <source>
        <dbReference type="ARBA" id="ARBA00023163"/>
    </source>
</evidence>
<dbReference type="GO" id="GO:0043565">
    <property type="term" value="F:sequence-specific DNA binding"/>
    <property type="evidence" value="ECO:0007669"/>
    <property type="project" value="InterPro"/>
</dbReference>
<feature type="domain" description="HTH araC/xylS-type" evidence="4">
    <location>
        <begin position="210"/>
        <end position="308"/>
    </location>
</feature>
<name>A0A927GKG4_9BACT</name>
<dbReference type="SUPFAM" id="SSF46689">
    <property type="entry name" value="Homeodomain-like"/>
    <property type="match status" value="1"/>
</dbReference>
<evidence type="ECO:0000256" key="1">
    <source>
        <dbReference type="ARBA" id="ARBA00023015"/>
    </source>
</evidence>
<accession>A0A927GKG4</accession>
<proteinExistence type="predicted"/>
<evidence type="ECO:0000259" key="4">
    <source>
        <dbReference type="PROSITE" id="PS01124"/>
    </source>
</evidence>
<keyword evidence="3" id="KW-0804">Transcription</keyword>
<dbReference type="SMART" id="SM00342">
    <property type="entry name" value="HTH_ARAC"/>
    <property type="match status" value="1"/>
</dbReference>
<dbReference type="GO" id="GO:0003700">
    <property type="term" value="F:DNA-binding transcription factor activity"/>
    <property type="evidence" value="ECO:0007669"/>
    <property type="project" value="InterPro"/>
</dbReference>
<keyword evidence="2" id="KW-0238">DNA-binding</keyword>
<dbReference type="RefSeq" id="WP_191005918.1">
    <property type="nucleotide sequence ID" value="NZ_JACXAD010000016.1"/>
</dbReference>
<dbReference type="EMBL" id="JACXAD010000016">
    <property type="protein sequence ID" value="MBD2769106.1"/>
    <property type="molecule type" value="Genomic_DNA"/>
</dbReference>
<dbReference type="Gene3D" id="1.10.10.60">
    <property type="entry name" value="Homeodomain-like"/>
    <property type="match status" value="1"/>
</dbReference>
<dbReference type="PANTHER" id="PTHR43280:SF32">
    <property type="entry name" value="TRANSCRIPTIONAL REGULATORY PROTEIN"/>
    <property type="match status" value="1"/>
</dbReference>
<dbReference type="PROSITE" id="PS01124">
    <property type="entry name" value="HTH_ARAC_FAMILY_2"/>
    <property type="match status" value="1"/>
</dbReference>
<evidence type="ECO:0000313" key="6">
    <source>
        <dbReference type="Proteomes" id="UP000612233"/>
    </source>
</evidence>
<keyword evidence="6" id="KW-1185">Reference proteome</keyword>
<evidence type="ECO:0000256" key="2">
    <source>
        <dbReference type="ARBA" id="ARBA00023125"/>
    </source>
</evidence>
<comment type="caution">
    <text evidence="5">The sequence shown here is derived from an EMBL/GenBank/DDBJ whole genome shotgun (WGS) entry which is preliminary data.</text>
</comment>
<dbReference type="AlphaFoldDB" id="A0A927GKG4"/>
<protein>
    <submittedName>
        <fullName evidence="5">Helix-turn-helix transcriptional regulator</fullName>
    </submittedName>
</protein>
<keyword evidence="1" id="KW-0805">Transcription regulation</keyword>
<sequence length="316" mass="36385">MFDPRLLQQFALPHYRAINDFLAAAGFAGRTQDPNFYAVRLEDTYPHVRAVMPPFRKDFFLVALAENPGNQSVFTLDGQPFTDLTRYLVFQSPGHVLSWQREPGLRGYLLYFRAECFSFFRAALTTEFPFFDLLHTNLFRLKKAQFARLQADFEDMLAEQQAAELPDAGRYYAASICYAKLLALLYRCRGVYDEFEEGNHQQSAAARLTQRFVQALANHFLEKRTVEEYADLLAVTPNHLNEMVKRMTGRTAYRHITDKLLLEARTLIRHTPADLTEIAYQLNFSGPAHFAKFFKKQTGLTPGEFRRSGALPAEDR</sequence>
<dbReference type="InterPro" id="IPR009057">
    <property type="entry name" value="Homeodomain-like_sf"/>
</dbReference>
<organism evidence="5 6">
    <name type="scientific">Hymenobacter montanus</name>
    <dbReference type="NCBI Taxonomy" id="2771359"/>
    <lineage>
        <taxon>Bacteria</taxon>
        <taxon>Pseudomonadati</taxon>
        <taxon>Bacteroidota</taxon>
        <taxon>Cytophagia</taxon>
        <taxon>Cytophagales</taxon>
        <taxon>Hymenobacteraceae</taxon>
        <taxon>Hymenobacter</taxon>
    </lineage>
</organism>
<evidence type="ECO:0000313" key="5">
    <source>
        <dbReference type="EMBL" id="MBD2769106.1"/>
    </source>
</evidence>
<reference evidence="5" key="1">
    <citation type="submission" date="2020-09" db="EMBL/GenBank/DDBJ databases">
        <authorList>
            <person name="Kim M.K."/>
        </authorList>
    </citation>
    <scope>NUCLEOTIDE SEQUENCE</scope>
    <source>
        <strain evidence="5">BT664</strain>
    </source>
</reference>
<dbReference type="InterPro" id="IPR020449">
    <property type="entry name" value="Tscrpt_reg_AraC-type_HTH"/>
</dbReference>
<dbReference type="PANTHER" id="PTHR43280">
    <property type="entry name" value="ARAC-FAMILY TRANSCRIPTIONAL REGULATOR"/>
    <property type="match status" value="1"/>
</dbReference>
<gene>
    <name evidence="5" type="ORF">IC235_14525</name>
</gene>
<dbReference type="Proteomes" id="UP000612233">
    <property type="component" value="Unassembled WGS sequence"/>
</dbReference>
<dbReference type="Pfam" id="PF12833">
    <property type="entry name" value="HTH_18"/>
    <property type="match status" value="1"/>
</dbReference>